<evidence type="ECO:0000256" key="1">
    <source>
        <dbReference type="ARBA" id="ARBA00004761"/>
    </source>
</evidence>
<dbReference type="Pfam" id="PF01081">
    <property type="entry name" value="Aldolase"/>
    <property type="match status" value="1"/>
</dbReference>
<dbReference type="Gene3D" id="3.20.20.70">
    <property type="entry name" value="Aldolase class I"/>
    <property type="match status" value="1"/>
</dbReference>
<evidence type="ECO:0000256" key="5">
    <source>
        <dbReference type="ARBA" id="ARBA00023277"/>
    </source>
</evidence>
<evidence type="ECO:0000313" key="7">
    <source>
        <dbReference type="Proteomes" id="UP001139354"/>
    </source>
</evidence>
<dbReference type="SUPFAM" id="SSF51569">
    <property type="entry name" value="Aldolase"/>
    <property type="match status" value="1"/>
</dbReference>
<comment type="similarity">
    <text evidence="2">Belongs to the KHG/KDPG aldolase family.</text>
</comment>
<name>A0A9X1LV84_9MICO</name>
<comment type="subunit">
    <text evidence="3">Homotrimer.</text>
</comment>
<gene>
    <name evidence="6" type="ORF">KEC57_10715</name>
</gene>
<organism evidence="6 7">
    <name type="scientific">Microbacterium allomyrinae</name>
    <dbReference type="NCBI Taxonomy" id="2830666"/>
    <lineage>
        <taxon>Bacteria</taxon>
        <taxon>Bacillati</taxon>
        <taxon>Actinomycetota</taxon>
        <taxon>Actinomycetes</taxon>
        <taxon>Micrococcales</taxon>
        <taxon>Microbacteriaceae</taxon>
        <taxon>Microbacterium</taxon>
    </lineage>
</organism>
<evidence type="ECO:0000256" key="2">
    <source>
        <dbReference type="ARBA" id="ARBA00006906"/>
    </source>
</evidence>
<dbReference type="PROSITE" id="PS00160">
    <property type="entry name" value="ALDOLASE_KDPG_KHG_2"/>
    <property type="match status" value="1"/>
</dbReference>
<dbReference type="RefSeq" id="WP_229384618.1">
    <property type="nucleotide sequence ID" value="NZ_JAGTTN010000003.1"/>
</dbReference>
<dbReference type="NCBIfam" id="TIGR01182">
    <property type="entry name" value="eda"/>
    <property type="match status" value="1"/>
</dbReference>
<dbReference type="InterPro" id="IPR000887">
    <property type="entry name" value="Aldlse_KDPG_KHG"/>
</dbReference>
<dbReference type="CDD" id="cd00452">
    <property type="entry name" value="KDPG_aldolase"/>
    <property type="match status" value="1"/>
</dbReference>
<dbReference type="InterPro" id="IPR031338">
    <property type="entry name" value="KDPG/KHG_AS_2"/>
</dbReference>
<keyword evidence="5" id="KW-0119">Carbohydrate metabolism</keyword>
<comment type="caution">
    <text evidence="6">The sequence shown here is derived from an EMBL/GenBank/DDBJ whole genome shotgun (WGS) entry which is preliminary data.</text>
</comment>
<evidence type="ECO:0000256" key="4">
    <source>
        <dbReference type="ARBA" id="ARBA00023239"/>
    </source>
</evidence>
<protein>
    <submittedName>
        <fullName evidence="6">Bifunctional 4-hydroxy-2-oxoglutarate aldolase/2-dehydro-3-deoxy-phosphogluconate aldolase</fullName>
    </submittedName>
</protein>
<evidence type="ECO:0000313" key="6">
    <source>
        <dbReference type="EMBL" id="MCC2032650.1"/>
    </source>
</evidence>
<dbReference type="PANTHER" id="PTHR30246:SF1">
    <property type="entry name" value="2-DEHYDRO-3-DEOXY-6-PHOSPHOGALACTONATE ALDOLASE-RELATED"/>
    <property type="match status" value="1"/>
</dbReference>
<accession>A0A9X1LV84</accession>
<keyword evidence="7" id="KW-1185">Reference proteome</keyword>
<reference evidence="6" key="1">
    <citation type="submission" date="2021-04" db="EMBL/GenBank/DDBJ databases">
        <title>Microbacterium tenobrionis sp. nov. and Microbacterium allomyrinae sp. nov., isolated from larvae of Tenobrio molitor and Allomyrina dichotoma, respectively.</title>
        <authorList>
            <person name="Lee S.D."/>
        </authorList>
    </citation>
    <scope>NUCLEOTIDE SEQUENCE</scope>
    <source>
        <strain evidence="6">BWT-G7</strain>
    </source>
</reference>
<dbReference type="AlphaFoldDB" id="A0A9X1LV84"/>
<dbReference type="InterPro" id="IPR013785">
    <property type="entry name" value="Aldolase_TIM"/>
</dbReference>
<evidence type="ECO:0000256" key="3">
    <source>
        <dbReference type="ARBA" id="ARBA00011233"/>
    </source>
</evidence>
<proteinExistence type="inferred from homology"/>
<dbReference type="PANTHER" id="PTHR30246">
    <property type="entry name" value="2-KETO-3-DEOXY-6-PHOSPHOGLUCONATE ALDOLASE"/>
    <property type="match status" value="1"/>
</dbReference>
<dbReference type="Proteomes" id="UP001139354">
    <property type="component" value="Unassembled WGS sequence"/>
</dbReference>
<keyword evidence="4" id="KW-0456">Lyase</keyword>
<dbReference type="GO" id="GO:0016829">
    <property type="term" value="F:lyase activity"/>
    <property type="evidence" value="ECO:0007669"/>
    <property type="project" value="UniProtKB-KW"/>
</dbReference>
<comment type="pathway">
    <text evidence="1">Carbohydrate acid metabolism.</text>
</comment>
<sequence>MVTTTELRDLLVTERVMPIIRSTSRENAVAIGRTLIDAGFRALEVSLTTPGALDAIGELAADARAEIGAGTVLTAKDVAAALAAGATFMVTPAVTASIEASADAGVPVLAGALTPTEILAALERGATAVKLFPAEFGGPAYLSALRAPFPDVPLIPVGGVDLTTGRDYLQRGALALGVGSPLTGKATDPVDLISLALRAAAFRTLSAQE</sequence>
<dbReference type="EMBL" id="JAGTTN010000003">
    <property type="protein sequence ID" value="MCC2032650.1"/>
    <property type="molecule type" value="Genomic_DNA"/>
</dbReference>